<name>A0A6A6FVL4_9PEZI</name>
<feature type="compositionally biased region" description="Polar residues" evidence="1">
    <location>
        <begin position="103"/>
        <end position="113"/>
    </location>
</feature>
<organism evidence="2 3">
    <name type="scientific">Cercospora zeae-maydis SCOH1-5</name>
    <dbReference type="NCBI Taxonomy" id="717836"/>
    <lineage>
        <taxon>Eukaryota</taxon>
        <taxon>Fungi</taxon>
        <taxon>Dikarya</taxon>
        <taxon>Ascomycota</taxon>
        <taxon>Pezizomycotina</taxon>
        <taxon>Dothideomycetes</taxon>
        <taxon>Dothideomycetidae</taxon>
        <taxon>Mycosphaerellales</taxon>
        <taxon>Mycosphaerellaceae</taxon>
        <taxon>Cercospora</taxon>
    </lineage>
</organism>
<reference evidence="2" key="1">
    <citation type="journal article" date="2020" name="Stud. Mycol.">
        <title>101 Dothideomycetes genomes: a test case for predicting lifestyles and emergence of pathogens.</title>
        <authorList>
            <person name="Haridas S."/>
            <person name="Albert R."/>
            <person name="Binder M."/>
            <person name="Bloem J."/>
            <person name="Labutti K."/>
            <person name="Salamov A."/>
            <person name="Andreopoulos B."/>
            <person name="Baker S."/>
            <person name="Barry K."/>
            <person name="Bills G."/>
            <person name="Bluhm B."/>
            <person name="Cannon C."/>
            <person name="Castanera R."/>
            <person name="Culley D."/>
            <person name="Daum C."/>
            <person name="Ezra D."/>
            <person name="Gonzalez J."/>
            <person name="Henrissat B."/>
            <person name="Kuo A."/>
            <person name="Liang C."/>
            <person name="Lipzen A."/>
            <person name="Lutzoni F."/>
            <person name="Magnuson J."/>
            <person name="Mondo S."/>
            <person name="Nolan M."/>
            <person name="Ohm R."/>
            <person name="Pangilinan J."/>
            <person name="Park H.-J."/>
            <person name="Ramirez L."/>
            <person name="Alfaro M."/>
            <person name="Sun H."/>
            <person name="Tritt A."/>
            <person name="Yoshinaga Y."/>
            <person name="Zwiers L.-H."/>
            <person name="Turgeon B."/>
            <person name="Goodwin S."/>
            <person name="Spatafora J."/>
            <person name="Crous P."/>
            <person name="Grigoriev I."/>
        </authorList>
    </citation>
    <scope>NUCLEOTIDE SEQUENCE</scope>
    <source>
        <strain evidence="2">SCOH1-5</strain>
    </source>
</reference>
<evidence type="ECO:0000313" key="2">
    <source>
        <dbReference type="EMBL" id="KAF2217278.1"/>
    </source>
</evidence>
<evidence type="ECO:0000256" key="1">
    <source>
        <dbReference type="SAM" id="MobiDB-lite"/>
    </source>
</evidence>
<feature type="region of interest" description="Disordered" evidence="1">
    <location>
        <begin position="1155"/>
        <end position="1180"/>
    </location>
</feature>
<feature type="region of interest" description="Disordered" evidence="1">
    <location>
        <begin position="103"/>
        <end position="125"/>
    </location>
</feature>
<dbReference type="OrthoDB" id="2992173at2759"/>
<dbReference type="EMBL" id="ML992663">
    <property type="protein sequence ID" value="KAF2217278.1"/>
    <property type="molecule type" value="Genomic_DNA"/>
</dbReference>
<proteinExistence type="predicted"/>
<accession>A0A6A6FVL4</accession>
<protein>
    <submittedName>
        <fullName evidence="2">Uncharacterized protein</fullName>
    </submittedName>
</protein>
<keyword evidence="3" id="KW-1185">Reference proteome</keyword>
<evidence type="ECO:0000313" key="3">
    <source>
        <dbReference type="Proteomes" id="UP000799539"/>
    </source>
</evidence>
<gene>
    <name evidence="2" type="ORF">CERZMDRAFT_109041</name>
</gene>
<sequence>MSPSLEASTALLLPMKLDAFVFNSKVCSGHKNEAKIVPINQPNYTFLRLKGGYLQNDILSPADLYFSSPAACNSRFTDLGARKPLSNRQGVYLHWMVPRTYRTGTASQTQDSTGRGDMPKNQNPGKPLFLEPPLRWLVVRKINDMQAIEPKDAPVEEIRAWIVESDRKRTFNDLPSGTDIQVDVSPFIYAMEEDNDHHIDIEKQGEVFIGYKQDAFDAKHLPWAEDLNAARVQLNLLNTSNQLFADYQPHNNNVFSLLDNLEYLDPVDGTTKSLEKASVSYTVVGWHPAGKVDPFAFDKDSKEKRSDRLSSLSMVMAGLESNNVADWLAEVGNEHSATLCHGSIYEVEWTKSEKPTVTADRFAEKLAGDSPVAVGTTPIDALLAYVRAHEQTDAGLVQRIEQAIHALDSLLRARDDGVEAQRQAQDMLTNWNFERVEGGKRFFLAGTSDAPDARPTKPSNDERSDLMSINEKQILLDASQRLCRSLRWDMFSWWWTYLSDVKGADRASYIATQVAALRSKIEALETKITAMAGSLNQMKTKDTLKTAKDGVLLPFSQQRDPTLVIGAVKSGWPFDYLHPLRVRTEGQTFFDTSFQALIPNLPAPVQTAVQCLLKEFISLDPRSSKLQQSADMQAPLYHDLDLEGLRRDNWEGRQPWFPLYLEWEAEYTHIPFDDWTMENITTRTSDAAKLQYTVKEDKILEGPEARLEGRTSFTGRELILPQPSFSLKAKIEQLFAETPKSILREKLSAKDDDELAVKISEIQNGIQNLAFLSSPLSGFRDHLVTRVQGSHIKPNNRAPHGPPVPMKGAITASQAAGFDEKELRLIGLESDLTPYGTIVQAAKDGHTYFKPVTHGQFRFTKINIIDKFGQAIHAIEPTPLKRGPEPLYPCISDYYKPQQKSGSQEAHVIRPNGALNEYIQLPPQINQLARLNSTFVTLDTSPPASSHLPKWKPTNEWDNPIWGWVMVNYADQGVQIFLPDGTFYREVRFGGPKGTQTSAPWAPFAPPENLDDDASADVKQLQTLVERLQASPGYLHAFVDMSTKALKNSPASPSAYAEFMNAAIGKPMALVNVGWSIELATDALVNQAIFDQAALPKHLLPTSDQDGNAYRFPVKLGDKERLFDGLVGYFEAQQPPTSELPVDLDKLYTFFTEDSEGDDSALSVEHEDTEETPEPDPRESIDVSTFPLFTAFYINPLRETAESYTAKRDANLKIFSAIIDPFVPIHAYSSVLPINALTLPPWTWQEAMNRMTAFLHLGPLLVTKDVPAYNSEYRLKTGYNLGVEGKESTNPVQALYPEASIGIPAVEVADWAWLQAYWAKEDGPNDAVSPGETVYMPLRIEKTDTRPRYEPGPYTAVEGYLQMRRPIMGPNTAQ</sequence>
<dbReference type="Proteomes" id="UP000799539">
    <property type="component" value="Unassembled WGS sequence"/>
</dbReference>